<name>A0ABV9UBF1_9ACTN</name>
<gene>
    <name evidence="1" type="ORF">ACFPCY_38510</name>
</gene>
<keyword evidence="2" id="KW-1185">Reference proteome</keyword>
<evidence type="ECO:0000313" key="2">
    <source>
        <dbReference type="Proteomes" id="UP001595872"/>
    </source>
</evidence>
<proteinExistence type="predicted"/>
<sequence>MSERINREEFSDLVRRLKELAWSWRAEDLDALAADFGWQVDGRGERTATLTTPMGFSTGDVDFSAEGAVTHFSVAVCGYADDTPEGLRELQDIFTDDAEAATAVLGEPTSRIPGEDAEIRWKGAETTIRLMRDTALVTLGLARNDYLAEHDWAVSQGL</sequence>
<protein>
    <submittedName>
        <fullName evidence="1">DUF6301 family protein</fullName>
    </submittedName>
</protein>
<dbReference type="InterPro" id="IPR046268">
    <property type="entry name" value="DUF6301"/>
</dbReference>
<dbReference type="EMBL" id="JBHSIT010000016">
    <property type="protein sequence ID" value="MFC4913243.1"/>
    <property type="molecule type" value="Genomic_DNA"/>
</dbReference>
<dbReference type="Proteomes" id="UP001595872">
    <property type="component" value="Unassembled WGS sequence"/>
</dbReference>
<evidence type="ECO:0000313" key="1">
    <source>
        <dbReference type="EMBL" id="MFC4913243.1"/>
    </source>
</evidence>
<dbReference type="RefSeq" id="WP_378263979.1">
    <property type="nucleotide sequence ID" value="NZ_JBHSIT010000016.1"/>
</dbReference>
<accession>A0ABV9UBF1</accession>
<dbReference type="Pfam" id="PF19818">
    <property type="entry name" value="DUF6301"/>
    <property type="match status" value="1"/>
</dbReference>
<organism evidence="1 2">
    <name type="scientific">Actinomadura gamaensis</name>
    <dbReference type="NCBI Taxonomy" id="1763541"/>
    <lineage>
        <taxon>Bacteria</taxon>
        <taxon>Bacillati</taxon>
        <taxon>Actinomycetota</taxon>
        <taxon>Actinomycetes</taxon>
        <taxon>Streptosporangiales</taxon>
        <taxon>Thermomonosporaceae</taxon>
        <taxon>Actinomadura</taxon>
    </lineage>
</organism>
<reference evidence="2" key="1">
    <citation type="journal article" date="2019" name="Int. J. Syst. Evol. Microbiol.">
        <title>The Global Catalogue of Microorganisms (GCM) 10K type strain sequencing project: providing services to taxonomists for standard genome sequencing and annotation.</title>
        <authorList>
            <consortium name="The Broad Institute Genomics Platform"/>
            <consortium name="The Broad Institute Genome Sequencing Center for Infectious Disease"/>
            <person name="Wu L."/>
            <person name="Ma J."/>
        </authorList>
    </citation>
    <scope>NUCLEOTIDE SEQUENCE [LARGE SCALE GENOMIC DNA]</scope>
    <source>
        <strain evidence="2">KLKA75</strain>
    </source>
</reference>
<comment type="caution">
    <text evidence="1">The sequence shown here is derived from an EMBL/GenBank/DDBJ whole genome shotgun (WGS) entry which is preliminary data.</text>
</comment>